<dbReference type="PROSITE" id="PS50977">
    <property type="entry name" value="HTH_TETR_2"/>
    <property type="match status" value="1"/>
</dbReference>
<evidence type="ECO:0000313" key="8">
    <source>
        <dbReference type="Proteomes" id="UP000179769"/>
    </source>
</evidence>
<protein>
    <submittedName>
        <fullName evidence="7">TetR family transcriptional regulator</fullName>
    </submittedName>
</protein>
<evidence type="ECO:0000256" key="5">
    <source>
        <dbReference type="SAM" id="MobiDB-lite"/>
    </source>
</evidence>
<keyword evidence="3" id="KW-0804">Transcription</keyword>
<dbReference type="GO" id="GO:0003677">
    <property type="term" value="F:DNA binding"/>
    <property type="evidence" value="ECO:0007669"/>
    <property type="project" value="UniProtKB-UniRule"/>
</dbReference>
<dbReference type="Proteomes" id="UP000179769">
    <property type="component" value="Unassembled WGS sequence"/>
</dbReference>
<dbReference type="AlphaFoldDB" id="A0A1S1Q4M5"/>
<feature type="DNA-binding region" description="H-T-H motif" evidence="4">
    <location>
        <begin position="58"/>
        <end position="77"/>
    </location>
</feature>
<keyword evidence="2 4" id="KW-0238">DNA-binding</keyword>
<keyword evidence="1" id="KW-0805">Transcription regulation</keyword>
<evidence type="ECO:0000256" key="1">
    <source>
        <dbReference type="ARBA" id="ARBA00023015"/>
    </source>
</evidence>
<comment type="caution">
    <text evidence="7">The sequence shown here is derived from an EMBL/GenBank/DDBJ whole genome shotgun (WGS) entry which is preliminary data.</text>
</comment>
<dbReference type="GO" id="GO:0045892">
    <property type="term" value="P:negative regulation of DNA-templated transcription"/>
    <property type="evidence" value="ECO:0007669"/>
    <property type="project" value="InterPro"/>
</dbReference>
<evidence type="ECO:0000256" key="2">
    <source>
        <dbReference type="ARBA" id="ARBA00023125"/>
    </source>
</evidence>
<organism evidence="7 8">
    <name type="scientific">Parafrankia soli</name>
    <dbReference type="NCBI Taxonomy" id="2599596"/>
    <lineage>
        <taxon>Bacteria</taxon>
        <taxon>Bacillati</taxon>
        <taxon>Actinomycetota</taxon>
        <taxon>Actinomycetes</taxon>
        <taxon>Frankiales</taxon>
        <taxon>Frankiaceae</taxon>
        <taxon>Parafrankia</taxon>
    </lineage>
</organism>
<evidence type="ECO:0000256" key="3">
    <source>
        <dbReference type="ARBA" id="ARBA00023163"/>
    </source>
</evidence>
<evidence type="ECO:0000259" key="6">
    <source>
        <dbReference type="PROSITE" id="PS50977"/>
    </source>
</evidence>
<dbReference type="OrthoDB" id="2570341at2"/>
<dbReference type="InterPro" id="IPR004111">
    <property type="entry name" value="Repressor_TetR_C"/>
</dbReference>
<dbReference type="InterPro" id="IPR036271">
    <property type="entry name" value="Tet_transcr_reg_TetR-rel_C_sf"/>
</dbReference>
<dbReference type="InterPro" id="IPR009057">
    <property type="entry name" value="Homeodomain-like_sf"/>
</dbReference>
<dbReference type="RefSeq" id="WP_071063394.1">
    <property type="nucleotide sequence ID" value="NZ_JBFLUH010000065.1"/>
</dbReference>
<reference evidence="8" key="1">
    <citation type="submission" date="2016-07" db="EMBL/GenBank/DDBJ databases">
        <title>Frankia sp. NRRL B-16219 Genome sequencing.</title>
        <authorList>
            <person name="Ghodhbane-Gtari F."/>
            <person name="Swanson E."/>
            <person name="Gueddou A."/>
            <person name="Louati M."/>
            <person name="Nouioui I."/>
            <person name="Hezbri K."/>
            <person name="Abebe-Akele F."/>
            <person name="Simpson S."/>
            <person name="Morris K."/>
            <person name="Thomas K."/>
            <person name="Gtari M."/>
            <person name="Tisa L.S."/>
        </authorList>
    </citation>
    <scope>NUCLEOTIDE SEQUENCE [LARGE SCALE GENOMIC DNA]</scope>
    <source>
        <strain evidence="8">NRRL B-16219</strain>
    </source>
</reference>
<dbReference type="EMBL" id="MAXA01000212">
    <property type="protein sequence ID" value="OHV28517.1"/>
    <property type="molecule type" value="Genomic_DNA"/>
</dbReference>
<keyword evidence="8" id="KW-1185">Reference proteome</keyword>
<feature type="region of interest" description="Disordered" evidence="5">
    <location>
        <begin position="184"/>
        <end position="246"/>
    </location>
</feature>
<name>A0A1S1Q4M5_9ACTN</name>
<evidence type="ECO:0000313" key="7">
    <source>
        <dbReference type="EMBL" id="OHV28517.1"/>
    </source>
</evidence>
<dbReference type="Pfam" id="PF02909">
    <property type="entry name" value="TetR_C_1"/>
    <property type="match status" value="2"/>
</dbReference>
<dbReference type="SUPFAM" id="SSF46689">
    <property type="entry name" value="Homeodomain-like"/>
    <property type="match status" value="1"/>
</dbReference>
<proteinExistence type="predicted"/>
<accession>A0A1S1Q4M5</accession>
<gene>
    <name evidence="7" type="ORF">BBK14_17945</name>
</gene>
<dbReference type="InterPro" id="IPR001647">
    <property type="entry name" value="HTH_TetR"/>
</dbReference>
<sequence>MDDRQPEPRAASGGTGPGAALGPLWESPPAPPGPGLTRAAIVGAAIDIADREGLDAVSIRRVAAVLDARPMSLYTHVPSKDDLLDLMTDRVAGEAVLTEALPTDWRAAMRAIAARSREVGLRHTWMLRSVVKRGNIGPNAVRHIEQSFEALAGLRVETSRRIEILRAVDTFVIGHILGEVSARKREGQQACAADGPAPERSSAPDQNLAPERRLAAEQDRAPARAGGGGDERDRGTGAPAVDRAVPGLPAEPRWQAVVEHLHQLAASGQHPALAEVLTEPLTLSGGHADRAFEQGLDWLLSGIAATLPPDAAAA</sequence>
<feature type="region of interest" description="Disordered" evidence="5">
    <location>
        <begin position="1"/>
        <end position="35"/>
    </location>
</feature>
<evidence type="ECO:0000256" key="4">
    <source>
        <dbReference type="PROSITE-ProRule" id="PRU00335"/>
    </source>
</evidence>
<dbReference type="Gene3D" id="1.10.10.60">
    <property type="entry name" value="Homeodomain-like"/>
    <property type="match status" value="1"/>
</dbReference>
<dbReference type="SUPFAM" id="SSF48498">
    <property type="entry name" value="Tetracyclin repressor-like, C-terminal domain"/>
    <property type="match status" value="1"/>
</dbReference>
<dbReference type="Gene3D" id="1.10.357.10">
    <property type="entry name" value="Tetracycline Repressor, domain 2"/>
    <property type="match status" value="1"/>
</dbReference>
<feature type="domain" description="HTH tetR-type" evidence="6">
    <location>
        <begin position="35"/>
        <end position="95"/>
    </location>
</feature>
<feature type="compositionally biased region" description="Basic and acidic residues" evidence="5">
    <location>
        <begin position="210"/>
        <end position="222"/>
    </location>
</feature>